<dbReference type="SUPFAM" id="SSF103473">
    <property type="entry name" value="MFS general substrate transporter"/>
    <property type="match status" value="1"/>
</dbReference>
<proteinExistence type="predicted"/>
<evidence type="ECO:0000256" key="4">
    <source>
        <dbReference type="ARBA" id="ARBA00022989"/>
    </source>
</evidence>
<dbReference type="EMBL" id="JAFJYH010000286">
    <property type="protein sequence ID" value="KAG4414003.1"/>
    <property type="molecule type" value="Genomic_DNA"/>
</dbReference>
<feature type="transmembrane region" description="Helical" evidence="7">
    <location>
        <begin position="219"/>
        <end position="239"/>
    </location>
</feature>
<feature type="transmembrane region" description="Helical" evidence="7">
    <location>
        <begin position="153"/>
        <end position="173"/>
    </location>
</feature>
<protein>
    <recommendedName>
        <fullName evidence="8">Major facilitator superfamily (MFS) profile domain-containing protein</fullName>
    </recommendedName>
</protein>
<keyword evidence="4 7" id="KW-1133">Transmembrane helix</keyword>
<comment type="subcellular location">
    <subcellularLocation>
        <location evidence="1">Membrane</location>
        <topology evidence="1">Multi-pass membrane protein</topology>
    </subcellularLocation>
</comment>
<feature type="transmembrane region" description="Helical" evidence="7">
    <location>
        <begin position="287"/>
        <end position="312"/>
    </location>
</feature>
<feature type="transmembrane region" description="Helical" evidence="7">
    <location>
        <begin position="90"/>
        <end position="110"/>
    </location>
</feature>
<feature type="transmembrane region" description="Helical" evidence="7">
    <location>
        <begin position="411"/>
        <end position="432"/>
    </location>
</feature>
<keyword evidence="2" id="KW-0813">Transport</keyword>
<feature type="region of interest" description="Disordered" evidence="6">
    <location>
        <begin position="1"/>
        <end position="20"/>
    </location>
</feature>
<accession>A0A8H7T820</accession>
<dbReference type="Pfam" id="PF07690">
    <property type="entry name" value="MFS_1"/>
    <property type="match status" value="1"/>
</dbReference>
<feature type="transmembrane region" description="Helical" evidence="7">
    <location>
        <begin position="318"/>
        <end position="342"/>
    </location>
</feature>
<dbReference type="Gene3D" id="1.20.1250.20">
    <property type="entry name" value="MFS general substrate transporter like domains"/>
    <property type="match status" value="2"/>
</dbReference>
<keyword evidence="5 7" id="KW-0472">Membrane</keyword>
<feature type="transmembrane region" description="Helical" evidence="7">
    <location>
        <begin position="444"/>
        <end position="463"/>
    </location>
</feature>
<dbReference type="Proteomes" id="UP000664132">
    <property type="component" value="Unassembled WGS sequence"/>
</dbReference>
<gene>
    <name evidence="9" type="ORF">IFR04_012870</name>
</gene>
<dbReference type="OrthoDB" id="3639251at2759"/>
<evidence type="ECO:0000256" key="5">
    <source>
        <dbReference type="ARBA" id="ARBA00023136"/>
    </source>
</evidence>
<dbReference type="PANTHER" id="PTHR43791">
    <property type="entry name" value="PERMEASE-RELATED"/>
    <property type="match status" value="1"/>
</dbReference>
<feature type="domain" description="Major facilitator superfamily (MFS) profile" evidence="8">
    <location>
        <begin position="55"/>
        <end position="470"/>
    </location>
</feature>
<dbReference type="InterPro" id="IPR020846">
    <property type="entry name" value="MFS_dom"/>
</dbReference>
<feature type="transmembrane region" description="Helical" evidence="7">
    <location>
        <begin position="378"/>
        <end position="399"/>
    </location>
</feature>
<feature type="transmembrane region" description="Helical" evidence="7">
    <location>
        <begin position="185"/>
        <end position="207"/>
    </location>
</feature>
<evidence type="ECO:0000256" key="3">
    <source>
        <dbReference type="ARBA" id="ARBA00022692"/>
    </source>
</evidence>
<evidence type="ECO:0000313" key="10">
    <source>
        <dbReference type="Proteomes" id="UP000664132"/>
    </source>
</evidence>
<evidence type="ECO:0000313" key="9">
    <source>
        <dbReference type="EMBL" id="KAG4414003.1"/>
    </source>
</evidence>
<evidence type="ECO:0000259" key="8">
    <source>
        <dbReference type="PROSITE" id="PS50850"/>
    </source>
</evidence>
<feature type="transmembrane region" description="Helical" evidence="7">
    <location>
        <begin position="354"/>
        <end position="372"/>
    </location>
</feature>
<organism evidence="9 10">
    <name type="scientific">Cadophora malorum</name>
    <dbReference type="NCBI Taxonomy" id="108018"/>
    <lineage>
        <taxon>Eukaryota</taxon>
        <taxon>Fungi</taxon>
        <taxon>Dikarya</taxon>
        <taxon>Ascomycota</taxon>
        <taxon>Pezizomycotina</taxon>
        <taxon>Leotiomycetes</taxon>
        <taxon>Helotiales</taxon>
        <taxon>Ploettnerulaceae</taxon>
        <taxon>Cadophora</taxon>
    </lineage>
</organism>
<feature type="transmembrane region" description="Helical" evidence="7">
    <location>
        <begin position="55"/>
        <end position="78"/>
    </location>
</feature>
<evidence type="ECO:0000256" key="7">
    <source>
        <dbReference type="SAM" id="Phobius"/>
    </source>
</evidence>
<sequence length="490" mass="53835">MSSKTPSINQVEKSSDANSSDLVTTGHPGLDALPDAQDWSAAEEHALVKKLDFRIIPMMSIVFALSLLDRANISAAYISGMNKDLAMAEGARYSIALLVFFPAYVIFQLPSNLVIRRIGARIWLSFLILGFGITVLGMGFVKSWIPLAVLRALLGAFEAGLLPGCIYLVACWYRTFETAKRISIFYMSSITAVGFGGIFAYALQLISVGDGMYAQGWRWIYIIEGLLTIVAAVACLFTVPQFPEKATWLTDRERHIATARITVDRGEEEWKQPTTKQSLKLLLDPKLLVTSWMYFATASSSYSISFFFPIILTQGIGFKYTIALVLTSTPYFSAIIGSVLLAWLSDKYRTRWPIILFQTVAAVFGLLLVLLVKTPGARLFGIFVAVFGVQSNAASIHSYSQSQVANPEKRSMTAVAIVMAGALGGIAGSTIFRSQDAPKYLPGMWTSICLNISIIFCVLGLTWHLKKQNRMLDEGKIGPLEGVVGFKYTP</sequence>
<dbReference type="InterPro" id="IPR011701">
    <property type="entry name" value="MFS"/>
</dbReference>
<keyword evidence="10" id="KW-1185">Reference proteome</keyword>
<dbReference type="GO" id="GO:0022857">
    <property type="term" value="F:transmembrane transporter activity"/>
    <property type="evidence" value="ECO:0007669"/>
    <property type="project" value="InterPro"/>
</dbReference>
<dbReference type="AlphaFoldDB" id="A0A8H7T820"/>
<dbReference type="PANTHER" id="PTHR43791:SF3">
    <property type="entry name" value="MAJOR FACILITATOR SUPERFAMILY (MFS) PROFILE DOMAIN-CONTAINING PROTEIN"/>
    <property type="match status" value="1"/>
</dbReference>
<comment type="caution">
    <text evidence="9">The sequence shown here is derived from an EMBL/GenBank/DDBJ whole genome shotgun (WGS) entry which is preliminary data.</text>
</comment>
<dbReference type="InterPro" id="IPR036259">
    <property type="entry name" value="MFS_trans_sf"/>
</dbReference>
<evidence type="ECO:0000256" key="1">
    <source>
        <dbReference type="ARBA" id="ARBA00004141"/>
    </source>
</evidence>
<dbReference type="PROSITE" id="PS50850">
    <property type="entry name" value="MFS"/>
    <property type="match status" value="1"/>
</dbReference>
<reference evidence="9" key="1">
    <citation type="submission" date="2021-02" db="EMBL/GenBank/DDBJ databases">
        <title>Genome sequence Cadophora malorum strain M34.</title>
        <authorList>
            <person name="Stefanovic E."/>
            <person name="Vu D."/>
            <person name="Scully C."/>
            <person name="Dijksterhuis J."/>
            <person name="Roader J."/>
            <person name="Houbraken J."/>
        </authorList>
    </citation>
    <scope>NUCLEOTIDE SEQUENCE</scope>
    <source>
        <strain evidence="9">M34</strain>
    </source>
</reference>
<name>A0A8H7T820_9HELO</name>
<keyword evidence="3 7" id="KW-0812">Transmembrane</keyword>
<dbReference type="GO" id="GO:0016020">
    <property type="term" value="C:membrane"/>
    <property type="evidence" value="ECO:0007669"/>
    <property type="project" value="UniProtKB-SubCell"/>
</dbReference>
<dbReference type="FunFam" id="1.20.1250.20:FF:000018">
    <property type="entry name" value="MFS transporter permease"/>
    <property type="match status" value="1"/>
</dbReference>
<feature type="transmembrane region" description="Helical" evidence="7">
    <location>
        <begin position="122"/>
        <end position="141"/>
    </location>
</feature>
<evidence type="ECO:0000256" key="6">
    <source>
        <dbReference type="SAM" id="MobiDB-lite"/>
    </source>
</evidence>
<evidence type="ECO:0000256" key="2">
    <source>
        <dbReference type="ARBA" id="ARBA00022448"/>
    </source>
</evidence>